<gene>
    <name evidence="2" type="ORF">LY90DRAFT_503249</name>
</gene>
<evidence type="ECO:0000313" key="3">
    <source>
        <dbReference type="Proteomes" id="UP000193920"/>
    </source>
</evidence>
<protein>
    <submittedName>
        <fullName evidence="2">Uncharacterized protein</fullName>
    </submittedName>
</protein>
<feature type="region of interest" description="Disordered" evidence="1">
    <location>
        <begin position="1"/>
        <end position="34"/>
    </location>
</feature>
<proteinExistence type="predicted"/>
<name>A0A1Y2ENI6_9FUNG</name>
<evidence type="ECO:0000256" key="1">
    <source>
        <dbReference type="SAM" id="MobiDB-lite"/>
    </source>
</evidence>
<dbReference type="Proteomes" id="UP000193920">
    <property type="component" value="Unassembled WGS sequence"/>
</dbReference>
<dbReference type="EMBL" id="MCOG01000035">
    <property type="protein sequence ID" value="ORY73131.1"/>
    <property type="molecule type" value="Genomic_DNA"/>
</dbReference>
<reference evidence="2 3" key="1">
    <citation type="submission" date="2016-08" db="EMBL/GenBank/DDBJ databases">
        <title>A Parts List for Fungal Cellulosomes Revealed by Comparative Genomics.</title>
        <authorList>
            <consortium name="DOE Joint Genome Institute"/>
            <person name="Haitjema C.H."/>
            <person name="Gilmore S.P."/>
            <person name="Henske J.K."/>
            <person name="Solomon K.V."/>
            <person name="De Groot R."/>
            <person name="Kuo A."/>
            <person name="Mondo S.J."/>
            <person name="Salamov A.A."/>
            <person name="Labutti K."/>
            <person name="Zhao Z."/>
            <person name="Chiniquy J."/>
            <person name="Barry K."/>
            <person name="Brewer H.M."/>
            <person name="Purvine S.O."/>
            <person name="Wright A.T."/>
            <person name="Boxma B."/>
            <person name="Van Alen T."/>
            <person name="Hackstein J.H."/>
            <person name="Baker S.E."/>
            <person name="Grigoriev I.V."/>
            <person name="O'Malley M.A."/>
        </authorList>
    </citation>
    <scope>NUCLEOTIDE SEQUENCE [LARGE SCALE GENOMIC DNA]</scope>
    <source>
        <strain evidence="2 3">G1</strain>
    </source>
</reference>
<evidence type="ECO:0000313" key="2">
    <source>
        <dbReference type="EMBL" id="ORY73131.1"/>
    </source>
</evidence>
<feature type="region of interest" description="Disordered" evidence="1">
    <location>
        <begin position="90"/>
        <end position="112"/>
    </location>
</feature>
<dbReference type="AlphaFoldDB" id="A0A1Y2ENI6"/>
<organism evidence="2 3">
    <name type="scientific">Neocallimastix californiae</name>
    <dbReference type="NCBI Taxonomy" id="1754190"/>
    <lineage>
        <taxon>Eukaryota</taxon>
        <taxon>Fungi</taxon>
        <taxon>Fungi incertae sedis</taxon>
        <taxon>Chytridiomycota</taxon>
        <taxon>Chytridiomycota incertae sedis</taxon>
        <taxon>Neocallimastigomycetes</taxon>
        <taxon>Neocallimastigales</taxon>
        <taxon>Neocallimastigaceae</taxon>
        <taxon>Neocallimastix</taxon>
    </lineage>
</organism>
<keyword evidence="3" id="KW-1185">Reference proteome</keyword>
<sequence length="112" mass="13349">MKFNQPPLMPKDEDKFIDNNNTPGDKENEQMKKEKKKLEVEHYYKNNESHQSLASMEDEIIVDENNNNRDTEKLEHLDLSHITEARIDKIKGNNKEEKEKEIRGQHDLKMNE</sequence>
<feature type="compositionally biased region" description="Basic and acidic residues" evidence="1">
    <location>
        <begin position="24"/>
        <end position="34"/>
    </location>
</feature>
<comment type="caution">
    <text evidence="2">The sequence shown here is derived from an EMBL/GenBank/DDBJ whole genome shotgun (WGS) entry which is preliminary data.</text>
</comment>
<accession>A0A1Y2ENI6</accession>